<dbReference type="SUPFAM" id="SSF49899">
    <property type="entry name" value="Concanavalin A-like lectins/glucanases"/>
    <property type="match status" value="1"/>
</dbReference>
<dbReference type="SUPFAM" id="SSF49785">
    <property type="entry name" value="Galactose-binding domain-like"/>
    <property type="match status" value="4"/>
</dbReference>
<keyword evidence="2 5" id="KW-0378">Hydrolase</keyword>
<dbReference type="InterPro" id="IPR013320">
    <property type="entry name" value="ConA-like_dom_sf"/>
</dbReference>
<dbReference type="Proteomes" id="UP000309673">
    <property type="component" value="Unassembled WGS sequence"/>
</dbReference>
<feature type="chain" id="PRO_5038786172" evidence="3">
    <location>
        <begin position="26"/>
        <end position="1044"/>
    </location>
</feature>
<dbReference type="InterPro" id="IPR008979">
    <property type="entry name" value="Galactose-bd-like_sf"/>
</dbReference>
<reference evidence="5 6" key="1">
    <citation type="submission" date="2019-04" db="EMBL/GenBank/DDBJ databases">
        <title>Cohnella sp. nov., isolated from soil.</title>
        <authorList>
            <person name="Kim W."/>
        </authorList>
    </citation>
    <scope>NUCLEOTIDE SEQUENCE [LARGE SCALE GENOMIC DNA]</scope>
    <source>
        <strain evidence="5 6">CAU 1483</strain>
    </source>
</reference>
<dbReference type="PANTHER" id="PTHR10963">
    <property type="entry name" value="GLYCOSYL HYDROLASE-RELATED"/>
    <property type="match status" value="1"/>
</dbReference>
<evidence type="ECO:0000313" key="6">
    <source>
        <dbReference type="Proteomes" id="UP000309673"/>
    </source>
</evidence>
<feature type="domain" description="GH16" evidence="4">
    <location>
        <begin position="33"/>
        <end position="291"/>
    </location>
</feature>
<keyword evidence="3" id="KW-0732">Signal</keyword>
<proteinExistence type="inferred from homology"/>
<evidence type="ECO:0000259" key="4">
    <source>
        <dbReference type="PROSITE" id="PS51762"/>
    </source>
</evidence>
<sequence length="1044" mass="115810">MKRKPKPWRFTAALLAALTIVPAIPGQGGVSAEPKKNNPDSPWQLVWNDEFDDGVIDPAKWTFDIGNGAGGWGNNELEYYTSRPENVTEKDGKLVITARKEDYEGFHYTSAKIKSSGLFSKAYGKFEIRAKAPAGKGYWPAIWMMPEDSIYGTWAASGEIDIMEGWGSKPGVVAGTLHYGQQWPNNTYTGKSYTLPNNSTIEDFHTYALEWEPGEIRWYVDGQLYQTQNDWYSKSLYQPANNAYPAPFDQPFYMIMNLAIGGNFDGNPDAGTVFPKTMEIDYVRVYELAGRPYREPVPPVMPKEPLPPNARMPLPDGNYVYNGQFNQDDPDVPNLDNVPNTDYWRLWTGEGGTGSVSLDTIFGSNYAKISIQSGGSQPYSVQLLNDVSIAKGHFYKLSFDAKSSEDRQMGVRVTGGESRGYAAYSPSSTINLTPELRHYELAFQMKQDTDIAARTEFNAGLSTKTVWIGNVRLEEIDGIPVDYDAPKTPLDGDGNHVYNGTFDQGDPHRMTFWHVDASEEAIVTPRVDPKERKLIVDIKRPGKAGQGYVEVAQKGIQLIQNMDYQLTFEASANNPRDIAIEWISKDGKTSYAKQTVSLNKHPANYTVSFHMAAARDNESQLVFHLDDRPGQVKLDNVKLIRTSVYYEPDVVFYPLLNGTFENGLSPWLTAVDSGGAITGTADNGQAKLTVTNQGANPWSTMFIQNGLKLFKGVTYEIDFDARASVARKIEVDLENAAYFRFFDQVVDVSPESKHYHFEFTMPNNENVSLKYFFGLIQGTTAVGANHDVWLDNVDLKVKNAPVKRSPQLMQDITQNRVGNPIDVTFSDDPQWRANVTAVKVNGAALGTGQYSFSAGTLQLAASNFPAADMYTITVEADGYAFTSVTQTILAAGGNLIRNGDFTNDTNNWGKYIADGSDAALSADAGRLKVAFANYDGWFPWSTQVYQDQLPLEAGKTYTLRFDASATAVKDIIVSIEKATDFNIKYLDAQNLSLTPDMTSYTFEFTPVSSESNAKLIFQLGSNNANGPHFNGQAVYFDNISLTEK</sequence>
<dbReference type="GO" id="GO:0004553">
    <property type="term" value="F:hydrolase activity, hydrolyzing O-glycosyl compounds"/>
    <property type="evidence" value="ECO:0007669"/>
    <property type="project" value="InterPro"/>
</dbReference>
<dbReference type="Pfam" id="PF07550">
    <property type="entry name" value="Shr-like_HID"/>
    <property type="match status" value="1"/>
</dbReference>
<dbReference type="InterPro" id="IPR000757">
    <property type="entry name" value="Beta-glucanase-like"/>
</dbReference>
<evidence type="ECO:0000256" key="2">
    <source>
        <dbReference type="ARBA" id="ARBA00022801"/>
    </source>
</evidence>
<accession>A0A4U0F9N1</accession>
<dbReference type="Pfam" id="PF02018">
    <property type="entry name" value="CBM_4_9"/>
    <property type="match status" value="4"/>
</dbReference>
<comment type="caution">
    <text evidence="5">The sequence shown here is derived from an EMBL/GenBank/DDBJ whole genome shotgun (WGS) entry which is preliminary data.</text>
</comment>
<evidence type="ECO:0000313" key="5">
    <source>
        <dbReference type="EMBL" id="TJY41407.1"/>
    </source>
</evidence>
<dbReference type="InterPro" id="IPR011432">
    <property type="entry name" value="Shr-like_HID"/>
</dbReference>
<dbReference type="PROSITE" id="PS51762">
    <property type="entry name" value="GH16_2"/>
    <property type="match status" value="1"/>
</dbReference>
<dbReference type="Gene3D" id="2.60.120.260">
    <property type="entry name" value="Galactose-binding domain-like"/>
    <property type="match status" value="4"/>
</dbReference>
<evidence type="ECO:0000256" key="3">
    <source>
        <dbReference type="SAM" id="SignalP"/>
    </source>
</evidence>
<dbReference type="Pfam" id="PF00722">
    <property type="entry name" value="Glyco_hydro_16"/>
    <property type="match status" value="1"/>
</dbReference>
<protein>
    <submittedName>
        <fullName evidence="5">Glycosyl hydrolase family protein</fullName>
    </submittedName>
</protein>
<dbReference type="RefSeq" id="WP_136778326.1">
    <property type="nucleotide sequence ID" value="NZ_SUPK01000006.1"/>
</dbReference>
<dbReference type="PANTHER" id="PTHR10963:SF55">
    <property type="entry name" value="GLYCOSIDE HYDROLASE FAMILY 16 PROTEIN"/>
    <property type="match status" value="1"/>
</dbReference>
<evidence type="ECO:0000256" key="1">
    <source>
        <dbReference type="ARBA" id="ARBA00006865"/>
    </source>
</evidence>
<gene>
    <name evidence="5" type="ORF">E5161_13435</name>
</gene>
<dbReference type="InterPro" id="IPR003305">
    <property type="entry name" value="CenC_carb-bd"/>
</dbReference>
<dbReference type="EMBL" id="SUPK01000006">
    <property type="protein sequence ID" value="TJY41407.1"/>
    <property type="molecule type" value="Genomic_DNA"/>
</dbReference>
<dbReference type="AlphaFoldDB" id="A0A4U0F9N1"/>
<dbReference type="CDD" id="cd08023">
    <property type="entry name" value="GH16_laminarinase_like"/>
    <property type="match status" value="1"/>
</dbReference>
<dbReference type="Gene3D" id="2.60.120.200">
    <property type="match status" value="1"/>
</dbReference>
<dbReference type="GO" id="GO:0005975">
    <property type="term" value="P:carbohydrate metabolic process"/>
    <property type="evidence" value="ECO:0007669"/>
    <property type="project" value="InterPro"/>
</dbReference>
<dbReference type="OrthoDB" id="9809583at2"/>
<comment type="similarity">
    <text evidence="1">Belongs to the glycosyl hydrolase 16 family.</text>
</comment>
<name>A0A4U0F9N1_9BACL</name>
<feature type="signal peptide" evidence="3">
    <location>
        <begin position="1"/>
        <end position="25"/>
    </location>
</feature>
<keyword evidence="6" id="KW-1185">Reference proteome</keyword>
<organism evidence="5 6">
    <name type="scientific">Cohnella pontilimi</name>
    <dbReference type="NCBI Taxonomy" id="2564100"/>
    <lineage>
        <taxon>Bacteria</taxon>
        <taxon>Bacillati</taxon>
        <taxon>Bacillota</taxon>
        <taxon>Bacilli</taxon>
        <taxon>Bacillales</taxon>
        <taxon>Paenibacillaceae</taxon>
        <taxon>Cohnella</taxon>
    </lineage>
</organism>
<dbReference type="InterPro" id="IPR050546">
    <property type="entry name" value="Glycosyl_Hydrlase_16"/>
</dbReference>